<evidence type="ECO:0000313" key="1">
    <source>
        <dbReference type="EMBL" id="KAK2714167.1"/>
    </source>
</evidence>
<dbReference type="Proteomes" id="UP001187531">
    <property type="component" value="Unassembled WGS sequence"/>
</dbReference>
<keyword evidence="2" id="KW-1185">Reference proteome</keyword>
<gene>
    <name evidence="1" type="ORF">QYM36_008664</name>
</gene>
<sequence>MDNIGGPSRPTPQHQPLFWVQQSPTGEWTFGSPEHYQTQPMQIWHNPTNGSNQFPFAGSPQSVTYQTITSPGQSQAIRYYNQTDTNQLINTNKENKTVKVKNKRETIKEHIQLSVQNRFEVLSDEAANESDNESYMGKAVSCREAEGMPSISNDINNERRREENPRILTPTVTNTLAIPKGHEKVDLENKAKNRKPFPMTVITNASIEYNCSVNIILTEHNKQFPDHSTIIKNLKNILKENKFEYDLVKNNELLIVHSQNENSKELLLKTTKLGSLSVMVELRKNKEEFPPISRDQELEIQSDVQTVVKKIIKEIARNPRIFDTSSIPVEEKINSLCKVIEQITNIKISPREINEPELDRAFKVRNESTLNQLILGAEVASVAKNEMIDFSERSLVCSQATKQRVREEASAIVSNSALIIFLFQRIHTP</sequence>
<name>A0AA88I0R0_ARTSF</name>
<dbReference type="EMBL" id="JAVRJZ010000013">
    <property type="protein sequence ID" value="KAK2714167.1"/>
    <property type="molecule type" value="Genomic_DNA"/>
</dbReference>
<comment type="caution">
    <text evidence="1">The sequence shown here is derived from an EMBL/GenBank/DDBJ whole genome shotgun (WGS) entry which is preliminary data.</text>
</comment>
<evidence type="ECO:0000313" key="2">
    <source>
        <dbReference type="Proteomes" id="UP001187531"/>
    </source>
</evidence>
<proteinExistence type="predicted"/>
<reference evidence="1" key="1">
    <citation type="submission" date="2023-07" db="EMBL/GenBank/DDBJ databases">
        <title>Chromosome-level genome assembly of Artemia franciscana.</title>
        <authorList>
            <person name="Jo E."/>
        </authorList>
    </citation>
    <scope>NUCLEOTIDE SEQUENCE</scope>
    <source>
        <tissue evidence="1">Whole body</tissue>
    </source>
</reference>
<accession>A0AA88I0R0</accession>
<dbReference type="AlphaFoldDB" id="A0AA88I0R0"/>
<protein>
    <submittedName>
        <fullName evidence="1">Uncharacterized protein</fullName>
    </submittedName>
</protein>
<organism evidence="1 2">
    <name type="scientific">Artemia franciscana</name>
    <name type="common">Brine shrimp</name>
    <name type="synonym">Artemia sanfranciscana</name>
    <dbReference type="NCBI Taxonomy" id="6661"/>
    <lineage>
        <taxon>Eukaryota</taxon>
        <taxon>Metazoa</taxon>
        <taxon>Ecdysozoa</taxon>
        <taxon>Arthropoda</taxon>
        <taxon>Crustacea</taxon>
        <taxon>Branchiopoda</taxon>
        <taxon>Anostraca</taxon>
        <taxon>Artemiidae</taxon>
        <taxon>Artemia</taxon>
    </lineage>
</organism>